<dbReference type="KEGG" id="amj:102558098"/>
<dbReference type="GO" id="GO:0015180">
    <property type="term" value="F:L-alanine transmembrane transporter activity"/>
    <property type="evidence" value="ECO:0007669"/>
    <property type="project" value="TreeGrafter"/>
</dbReference>
<keyword evidence="3" id="KW-1185">Reference proteome</keyword>
<dbReference type="GO" id="GO:0015823">
    <property type="term" value="P:phenylalanine transport"/>
    <property type="evidence" value="ECO:0007669"/>
    <property type="project" value="TreeGrafter"/>
</dbReference>
<dbReference type="STRING" id="8496.A0A151NTC2"/>
<dbReference type="OrthoDB" id="1740265at2759"/>
<dbReference type="SUPFAM" id="SSF51445">
    <property type="entry name" value="(Trans)glycosidases"/>
    <property type="match status" value="1"/>
</dbReference>
<name>A0A151NTC2_ALLMI</name>
<protein>
    <submittedName>
        <fullName evidence="2">4F2 cell-surface antigen heavy chain</fullName>
    </submittedName>
</protein>
<organism evidence="2 3">
    <name type="scientific">Alligator mississippiensis</name>
    <name type="common">American alligator</name>
    <dbReference type="NCBI Taxonomy" id="8496"/>
    <lineage>
        <taxon>Eukaryota</taxon>
        <taxon>Metazoa</taxon>
        <taxon>Chordata</taxon>
        <taxon>Craniata</taxon>
        <taxon>Vertebrata</taxon>
        <taxon>Euteleostomi</taxon>
        <taxon>Archelosauria</taxon>
        <taxon>Archosauria</taxon>
        <taxon>Crocodylia</taxon>
        <taxon>Alligatoridae</taxon>
        <taxon>Alligatorinae</taxon>
        <taxon>Alligator</taxon>
    </lineage>
</organism>
<dbReference type="GO" id="GO:0015173">
    <property type="term" value="F:aromatic amino acid transmembrane transporter activity"/>
    <property type="evidence" value="ECO:0007669"/>
    <property type="project" value="TreeGrafter"/>
</dbReference>
<dbReference type="Gene3D" id="2.60.40.1180">
    <property type="entry name" value="Golgi alpha-mannosidase II"/>
    <property type="match status" value="1"/>
</dbReference>
<dbReference type="InterPro" id="IPR017853">
    <property type="entry name" value="GH"/>
</dbReference>
<evidence type="ECO:0000256" key="1">
    <source>
        <dbReference type="SAM" id="MobiDB-lite"/>
    </source>
</evidence>
<feature type="compositionally biased region" description="Pro residues" evidence="1">
    <location>
        <begin position="164"/>
        <end position="174"/>
    </location>
</feature>
<reference evidence="2 3" key="1">
    <citation type="journal article" date="2012" name="Genome Biol.">
        <title>Sequencing three crocodilian genomes to illuminate the evolution of archosaurs and amniotes.</title>
        <authorList>
            <person name="St John J.A."/>
            <person name="Braun E.L."/>
            <person name="Isberg S.R."/>
            <person name="Miles L.G."/>
            <person name="Chong A.Y."/>
            <person name="Gongora J."/>
            <person name="Dalzell P."/>
            <person name="Moran C."/>
            <person name="Bed'hom B."/>
            <person name="Abzhanov A."/>
            <person name="Burgess S.C."/>
            <person name="Cooksey A.M."/>
            <person name="Castoe T.A."/>
            <person name="Crawford N.G."/>
            <person name="Densmore L.D."/>
            <person name="Drew J.C."/>
            <person name="Edwards S.V."/>
            <person name="Faircloth B.C."/>
            <person name="Fujita M.K."/>
            <person name="Greenwold M.J."/>
            <person name="Hoffmann F.G."/>
            <person name="Howard J.M."/>
            <person name="Iguchi T."/>
            <person name="Janes D.E."/>
            <person name="Khan S.Y."/>
            <person name="Kohno S."/>
            <person name="de Koning A.J."/>
            <person name="Lance S.L."/>
            <person name="McCarthy F.M."/>
            <person name="McCormack J.E."/>
            <person name="Merchant M.E."/>
            <person name="Peterson D.G."/>
            <person name="Pollock D.D."/>
            <person name="Pourmand N."/>
            <person name="Raney B.J."/>
            <person name="Roessler K.A."/>
            <person name="Sanford J.R."/>
            <person name="Sawyer R.H."/>
            <person name="Schmidt C.J."/>
            <person name="Triplett E.W."/>
            <person name="Tuberville T.D."/>
            <person name="Venegas-Anaya M."/>
            <person name="Howard J.T."/>
            <person name="Jarvis E.D."/>
            <person name="Guillette L.J.Jr."/>
            <person name="Glenn T.C."/>
            <person name="Green R.E."/>
            <person name="Ray D.A."/>
        </authorList>
    </citation>
    <scope>NUCLEOTIDE SEQUENCE [LARGE SCALE GENOMIC DNA]</scope>
    <source>
        <strain evidence="2">KSC_2009_1</strain>
    </source>
</reference>
<dbReference type="PANTHER" id="PTHR46673:SF1">
    <property type="entry name" value="4F2 CELL-SURFACE ANTIGEN HEAVY CHAIN"/>
    <property type="match status" value="1"/>
</dbReference>
<dbReference type="Gene3D" id="3.20.20.80">
    <property type="entry name" value="Glycosidases"/>
    <property type="match status" value="1"/>
</dbReference>
<dbReference type="AlphaFoldDB" id="A0A151NTC2"/>
<proteinExistence type="predicted"/>
<dbReference type="GO" id="GO:0016323">
    <property type="term" value="C:basolateral plasma membrane"/>
    <property type="evidence" value="ECO:0007669"/>
    <property type="project" value="TreeGrafter"/>
</dbReference>
<comment type="caution">
    <text evidence="2">The sequence shown here is derived from an EMBL/GenBank/DDBJ whole genome shotgun (WGS) entry which is preliminary data.</text>
</comment>
<dbReference type="PANTHER" id="PTHR46673">
    <property type="entry name" value="4F2 CELL-SURFACE ANTIGEN HEAVY CHAIN"/>
    <property type="match status" value="1"/>
</dbReference>
<dbReference type="GO" id="GO:1903801">
    <property type="term" value="P:L-leucine import across plasma membrane"/>
    <property type="evidence" value="ECO:0007669"/>
    <property type="project" value="TreeGrafter"/>
</dbReference>
<dbReference type="GO" id="GO:0015190">
    <property type="term" value="F:L-leucine transmembrane transporter activity"/>
    <property type="evidence" value="ECO:0007669"/>
    <property type="project" value="TreeGrafter"/>
</dbReference>
<evidence type="ECO:0000313" key="3">
    <source>
        <dbReference type="Proteomes" id="UP000050525"/>
    </source>
</evidence>
<dbReference type="GO" id="GO:0016324">
    <property type="term" value="C:apical plasma membrane"/>
    <property type="evidence" value="ECO:0007669"/>
    <property type="project" value="TreeGrafter"/>
</dbReference>
<gene>
    <name evidence="2" type="primary">SLC3A2</name>
    <name evidence="2" type="ORF">Y1Q_0007559</name>
</gene>
<dbReference type="InterPro" id="IPR013780">
    <property type="entry name" value="Glyco_hydro_b"/>
</dbReference>
<dbReference type="EMBL" id="AKHW03002118">
    <property type="protein sequence ID" value="KYO39993.1"/>
    <property type="molecule type" value="Genomic_DNA"/>
</dbReference>
<feature type="region of interest" description="Disordered" evidence="1">
    <location>
        <begin position="153"/>
        <end position="177"/>
    </location>
</feature>
<sequence>MTFWLNQGISGFQLEAVDELNDSQFVADLHNITQEASANGNARVFIVGIEEKDPGRILVWLNETSADLLVSPYLEELGHEPTGEKLAKTVSNYIKAAGAAWPAWSGGSWHLADLVAERLLPLYHLLLFTLPGTPLLRYGDEIGLRHFANKVDPPQMPWDDRAPGPAPSPAPALPPSLNSTAQEQMLQLLRELSELRGKERSLLHGDLDSVLLTSGAWGYLRRWDQSARFLVLLNPGKEHASATPRDPLQLLTAGTVELSTCPQRLRGDQLSLSELMLAPAEGLLLRIPYQA</sequence>
<accession>A0A151NTC2</accession>
<dbReference type="GO" id="GO:1904273">
    <property type="term" value="P:L-alanine import across plasma membrane"/>
    <property type="evidence" value="ECO:0007669"/>
    <property type="project" value="TreeGrafter"/>
</dbReference>
<dbReference type="eggNOG" id="KOG0471">
    <property type="taxonomic scope" value="Eukaryota"/>
</dbReference>
<evidence type="ECO:0000313" key="2">
    <source>
        <dbReference type="EMBL" id="KYO39993.1"/>
    </source>
</evidence>
<dbReference type="InterPro" id="IPR042280">
    <property type="entry name" value="SLC3A2"/>
</dbReference>
<dbReference type="Proteomes" id="UP000050525">
    <property type="component" value="Unassembled WGS sequence"/>
</dbReference>